<keyword evidence="2" id="KW-1185">Reference proteome</keyword>
<evidence type="ECO:0000313" key="1">
    <source>
        <dbReference type="EMBL" id="KAI4463680.1"/>
    </source>
</evidence>
<dbReference type="EMBL" id="CM043018">
    <property type="protein sequence ID" value="KAI4463680.1"/>
    <property type="molecule type" value="Genomic_DNA"/>
</dbReference>
<evidence type="ECO:0000313" key="2">
    <source>
        <dbReference type="Proteomes" id="UP001056778"/>
    </source>
</evidence>
<sequence length="1436" mass="160112">MTSTKLIPPDGGYGWIIVGGLALHHRRAKAAGYAFTICGLGLIIMPQVYSLLLDSYGVKGAITIVGALASHTFVSSLLLQPIKWHMKEEVLPDDKNKIENEKLLNQGSREHPIAITSLRRELTVPVFPKEVEMMEIKPFTYEKEKMIEAGDVNKQDLNKVQKKKISILKRIGKYLVDLFDLTLLTSPTFVNMMIGMSFAVFAELNFTILTPFIMQDFGLDTHQIATFMSTVSVADICFRFIAPYVSDYFQKPARMMYMFALVLLILSRSSLLLTDNYYGLLACAGFLGLAKGFRMVYWALVMPDNVPIERLAAASGLQSTMIVVPLGHSFGLVFKDKFKELGFSATDITFIINTNAACSFWCGILNGALLKWLGYRKVAIAGALLMTVGVFATAFAQTLAQYILIYGILTDDAENADTLEKKQSDSIPSLIDVDIYNSTYNIDSSLRNSVLSMNSDFRQRSISFSSENGSAKSPQLHRKLSANFRGPDKKHEVEDKVKTNDDPVNCVTTNGTTSHQQQVSFLRKCARFIVHLFDLKLLKDCTFVNIIVSISLGVCAEKSFAILTAFIMQDYGLNTQQIATFMSMLSITDICFRFIAPYHMYLMYTISLLLCMMKFNCAFFQLLALPTLFSYGLLFKDTFRDLGFTATDVTFVMNTHVAISMFMGMANGPLIRRFGYRKMSVVGAFFFTFGIIATSFANTRTQYLITYSIITALGIGVGLASYPIAFNSYFTTKRAKAAGYALTVSGIGIVSVPQLISYLLSVYGISGTCLIMGAINSHVFIAAVLLQPVKRHMKKEIIEEDSPEAVKERLLALDENVDDSLNNNKQIAKSQLSLEDELEIDSKYNVAAPFGSMLSLHSVMSRTRSAARNLNQAAQEQPKPTQIKMHSQKDLSVKKKDPFHVRIGKQLVDTFDLTLLKDPIYVNILLGLSIALFAEMNFQILTPFIMNDYGLSTQEIATFLSTMAITDICFRLMAPYISDYFRASPRIVYLWILLVAILARFSLFISDNFYVLLISACLLGLTRGFRTVNLALIIPNHVPIERLASALGLQSTTNGILVWMGAPFFGIGMGLSSYPLALNSYFVKKRSMAAGYTMTICGLGPVLVPQLISFLLDTYGIKYSMVIMAALSANTFVSAVLLQPVEWHMKEEIVDDEAAKAEKDKLLEIEETDEDESSAIFNKRLAASMLSLKEELEIESKYGMDTPLAGSLLSLHPVPRSRKNTTTALPEESNSALETSAMITHVNEKTKETKYSNNDKMVNDNNMKVYDTNLSRKKKKKSSLMKRIGKSVVKLFDLTLLKDRIFVNIVVGMSLAVFAELNFSILTPFIMGDYHLSTHQIATFISVLSTADILFRFIAPYVSDFFKQPVRIMYMWALLLLILSRFSCAAFLGLAKGFRTVYWSLVIPNYVPIERLAAALGLYSTLNGTFIWIGGPFLGM</sequence>
<dbReference type="Proteomes" id="UP001056778">
    <property type="component" value="Chromosome 4"/>
</dbReference>
<gene>
    <name evidence="1" type="ORF">MML48_4g00008957</name>
</gene>
<reference evidence="1" key="1">
    <citation type="submission" date="2022-04" db="EMBL/GenBank/DDBJ databases">
        <title>Chromosome-scale genome assembly of Holotrichia oblita Faldermann.</title>
        <authorList>
            <person name="Rongchong L."/>
        </authorList>
    </citation>
    <scope>NUCLEOTIDE SEQUENCE</scope>
    <source>
        <strain evidence="1">81SQS9</strain>
    </source>
</reference>
<protein>
    <submittedName>
        <fullName evidence="1">Monocarboxylate transporter</fullName>
    </submittedName>
</protein>
<comment type="caution">
    <text evidence="1">The sequence shown here is derived from an EMBL/GenBank/DDBJ whole genome shotgun (WGS) entry which is preliminary data.</text>
</comment>
<name>A0ACB9TA35_HOLOL</name>
<proteinExistence type="predicted"/>
<accession>A0ACB9TA35</accession>
<organism evidence="1 2">
    <name type="scientific">Holotrichia oblita</name>
    <name type="common">Chafer beetle</name>
    <dbReference type="NCBI Taxonomy" id="644536"/>
    <lineage>
        <taxon>Eukaryota</taxon>
        <taxon>Metazoa</taxon>
        <taxon>Ecdysozoa</taxon>
        <taxon>Arthropoda</taxon>
        <taxon>Hexapoda</taxon>
        <taxon>Insecta</taxon>
        <taxon>Pterygota</taxon>
        <taxon>Neoptera</taxon>
        <taxon>Endopterygota</taxon>
        <taxon>Coleoptera</taxon>
        <taxon>Polyphaga</taxon>
        <taxon>Scarabaeiformia</taxon>
        <taxon>Scarabaeidae</taxon>
        <taxon>Melolonthinae</taxon>
        <taxon>Holotrichia</taxon>
    </lineage>
</organism>